<sequence length="207" mass="22880">MADTTHGLPQPVLPARTRVRAGLMVGTSQWTAASSSSTSGTCPRCGKLRPYPSFAGYSPLLAPPSRSTSASGITYSSCTGMDNDLRDYPYDSVPAIQKGSTVPGVPRLEKTKACRHFVRGYCALGHQCRFAHHPSDLRFRPANLYSTKMCDRGRHCRRVNCGYAHAEAELFRVKEGCVDDESSQSPYVQYIDQMAVLLKKGNHRRRH</sequence>
<dbReference type="InterPro" id="IPR000571">
    <property type="entry name" value="Znf_CCCH"/>
</dbReference>
<name>A0A7J6SAS6_PEROL</name>
<accession>A0A7J6SAS6</accession>
<evidence type="ECO:0000256" key="3">
    <source>
        <dbReference type="ARBA" id="ARBA00022833"/>
    </source>
</evidence>
<organism evidence="6 7">
    <name type="scientific">Perkinsus olseni</name>
    <name type="common">Perkinsus atlanticus</name>
    <dbReference type="NCBI Taxonomy" id="32597"/>
    <lineage>
        <taxon>Eukaryota</taxon>
        <taxon>Sar</taxon>
        <taxon>Alveolata</taxon>
        <taxon>Perkinsozoa</taxon>
        <taxon>Perkinsea</taxon>
        <taxon>Perkinsida</taxon>
        <taxon>Perkinsidae</taxon>
        <taxon>Perkinsus</taxon>
    </lineage>
</organism>
<dbReference type="Proteomes" id="UP000574390">
    <property type="component" value="Unassembled WGS sequence"/>
</dbReference>
<dbReference type="Pfam" id="PF00642">
    <property type="entry name" value="zf-CCCH"/>
    <property type="match status" value="1"/>
</dbReference>
<dbReference type="PROSITE" id="PS50103">
    <property type="entry name" value="ZF_C3H1"/>
    <property type="match status" value="1"/>
</dbReference>
<keyword evidence="2 4" id="KW-0863">Zinc-finger</keyword>
<dbReference type="SUPFAM" id="SSF90229">
    <property type="entry name" value="CCCH zinc finger"/>
    <property type="match status" value="1"/>
</dbReference>
<dbReference type="AlphaFoldDB" id="A0A7J6SAS6"/>
<keyword evidence="3 4" id="KW-0862">Zinc</keyword>
<dbReference type="EMBL" id="JABANM010016176">
    <property type="protein sequence ID" value="KAF4729883.1"/>
    <property type="molecule type" value="Genomic_DNA"/>
</dbReference>
<dbReference type="Gene3D" id="3.30.1370.210">
    <property type="match status" value="1"/>
</dbReference>
<dbReference type="GO" id="GO:0008270">
    <property type="term" value="F:zinc ion binding"/>
    <property type="evidence" value="ECO:0007669"/>
    <property type="project" value="UniProtKB-KW"/>
</dbReference>
<dbReference type="SMART" id="SM00356">
    <property type="entry name" value="ZnF_C3H1"/>
    <property type="match status" value="1"/>
</dbReference>
<reference evidence="6 7" key="1">
    <citation type="submission" date="2020-04" db="EMBL/GenBank/DDBJ databases">
        <title>Perkinsus olseni comparative genomics.</title>
        <authorList>
            <person name="Bogema D.R."/>
        </authorList>
    </citation>
    <scope>NUCLEOTIDE SEQUENCE [LARGE SCALE GENOMIC DNA]</scope>
    <source>
        <strain evidence="6">ATCC PRA-205</strain>
    </source>
</reference>
<feature type="domain" description="C3H1-type" evidence="5">
    <location>
        <begin position="108"/>
        <end position="135"/>
    </location>
</feature>
<gene>
    <name evidence="6" type="ORF">FOZ62_000995</name>
</gene>
<evidence type="ECO:0000313" key="7">
    <source>
        <dbReference type="Proteomes" id="UP000574390"/>
    </source>
</evidence>
<evidence type="ECO:0000259" key="5">
    <source>
        <dbReference type="PROSITE" id="PS50103"/>
    </source>
</evidence>
<keyword evidence="1 4" id="KW-0479">Metal-binding</keyword>
<evidence type="ECO:0000256" key="4">
    <source>
        <dbReference type="PROSITE-ProRule" id="PRU00723"/>
    </source>
</evidence>
<evidence type="ECO:0000313" key="6">
    <source>
        <dbReference type="EMBL" id="KAF4729883.1"/>
    </source>
</evidence>
<dbReference type="InterPro" id="IPR036855">
    <property type="entry name" value="Znf_CCCH_sf"/>
</dbReference>
<protein>
    <recommendedName>
        <fullName evidence="5">C3H1-type domain-containing protein</fullName>
    </recommendedName>
</protein>
<evidence type="ECO:0000256" key="2">
    <source>
        <dbReference type="ARBA" id="ARBA00022771"/>
    </source>
</evidence>
<evidence type="ECO:0000256" key="1">
    <source>
        <dbReference type="ARBA" id="ARBA00022723"/>
    </source>
</evidence>
<proteinExistence type="predicted"/>
<feature type="zinc finger region" description="C3H1-type" evidence="4">
    <location>
        <begin position="108"/>
        <end position="135"/>
    </location>
</feature>
<comment type="caution">
    <text evidence="6">The sequence shown here is derived from an EMBL/GenBank/DDBJ whole genome shotgun (WGS) entry which is preliminary data.</text>
</comment>